<dbReference type="Gene3D" id="3.30.505.10">
    <property type="entry name" value="SH2 domain"/>
    <property type="match status" value="1"/>
</dbReference>
<evidence type="ECO:0000256" key="9">
    <source>
        <dbReference type="SAM" id="MobiDB-lite"/>
    </source>
</evidence>
<dbReference type="PRINTS" id="PR00109">
    <property type="entry name" value="TYRKINASE"/>
</dbReference>
<keyword evidence="2 8" id="KW-0547">Nucleotide-binding</keyword>
<evidence type="ECO:0000256" key="7">
    <source>
        <dbReference type="PROSITE-ProRule" id="PRU00191"/>
    </source>
</evidence>
<dbReference type="GO" id="GO:0004715">
    <property type="term" value="F:non-membrane spanning protein tyrosine kinase activity"/>
    <property type="evidence" value="ECO:0007669"/>
    <property type="project" value="UniProtKB-EC"/>
</dbReference>
<evidence type="ECO:0000259" key="11">
    <source>
        <dbReference type="PROSITE" id="PS50011"/>
    </source>
</evidence>
<dbReference type="EMBL" id="CAJFCW020000001">
    <property type="protein sequence ID" value="CAG9083048.1"/>
    <property type="molecule type" value="Genomic_DNA"/>
</dbReference>
<feature type="compositionally biased region" description="Basic and acidic residues" evidence="9">
    <location>
        <begin position="519"/>
        <end position="532"/>
    </location>
</feature>
<dbReference type="EC" id="2.7.10.2" evidence="8"/>
<dbReference type="SMART" id="SM00219">
    <property type="entry name" value="TyrKc"/>
    <property type="match status" value="1"/>
</dbReference>
<dbReference type="Proteomes" id="UP000783686">
    <property type="component" value="Unassembled WGS sequence"/>
</dbReference>
<comment type="similarity">
    <text evidence="8">Belongs to the protein kinase superfamily. Tyr protein kinase family.</text>
</comment>
<dbReference type="PROSITE" id="PS50001">
    <property type="entry name" value="SH2"/>
    <property type="match status" value="1"/>
</dbReference>
<dbReference type="InterPro" id="IPR000980">
    <property type="entry name" value="SH2"/>
</dbReference>
<evidence type="ECO:0000256" key="3">
    <source>
        <dbReference type="ARBA" id="ARBA00022777"/>
    </source>
</evidence>
<dbReference type="GO" id="GO:0005524">
    <property type="term" value="F:ATP binding"/>
    <property type="evidence" value="ECO:0007669"/>
    <property type="project" value="UniProtKB-KW"/>
</dbReference>
<evidence type="ECO:0000256" key="4">
    <source>
        <dbReference type="ARBA" id="ARBA00022840"/>
    </source>
</evidence>
<evidence type="ECO:0000256" key="5">
    <source>
        <dbReference type="ARBA" id="ARBA00023137"/>
    </source>
</evidence>
<keyword evidence="7" id="KW-0727">SH2 domain</keyword>
<dbReference type="Gene3D" id="1.10.510.10">
    <property type="entry name" value="Transferase(Phosphotransferase) domain 1"/>
    <property type="match status" value="1"/>
</dbReference>
<dbReference type="InterPro" id="IPR036860">
    <property type="entry name" value="SH2_dom_sf"/>
</dbReference>
<reference evidence="12" key="1">
    <citation type="submission" date="2020-09" db="EMBL/GenBank/DDBJ databases">
        <authorList>
            <person name="Kikuchi T."/>
        </authorList>
    </citation>
    <scope>NUCLEOTIDE SEQUENCE</scope>
    <source>
        <strain evidence="12">SH1</strain>
    </source>
</reference>
<feature type="region of interest" description="Disordered" evidence="9">
    <location>
        <begin position="416"/>
        <end position="532"/>
    </location>
</feature>
<name>A0A811JTW6_9BILA</name>
<protein>
    <recommendedName>
        <fullName evidence="8">Tyrosine-protein kinase</fullName>
        <ecNumber evidence="8">2.7.10.2</ecNumber>
    </recommendedName>
</protein>
<dbReference type="Pfam" id="PF07714">
    <property type="entry name" value="PK_Tyr_Ser-Thr"/>
    <property type="match status" value="1"/>
</dbReference>
<dbReference type="InterPro" id="IPR011009">
    <property type="entry name" value="Kinase-like_dom_sf"/>
</dbReference>
<proteinExistence type="inferred from homology"/>
<feature type="domain" description="Protein kinase" evidence="11">
    <location>
        <begin position="124"/>
        <end position="380"/>
    </location>
</feature>
<feature type="compositionally biased region" description="Basic and acidic residues" evidence="9">
    <location>
        <begin position="478"/>
        <end position="487"/>
    </location>
</feature>
<keyword evidence="13" id="KW-1185">Reference proteome</keyword>
<evidence type="ECO:0000256" key="8">
    <source>
        <dbReference type="RuleBase" id="RU362096"/>
    </source>
</evidence>
<dbReference type="PANTHER" id="PTHR24418">
    <property type="entry name" value="TYROSINE-PROTEIN KINASE"/>
    <property type="match status" value="1"/>
</dbReference>
<organism evidence="12 13">
    <name type="scientific">Bursaphelenchus okinawaensis</name>
    <dbReference type="NCBI Taxonomy" id="465554"/>
    <lineage>
        <taxon>Eukaryota</taxon>
        <taxon>Metazoa</taxon>
        <taxon>Ecdysozoa</taxon>
        <taxon>Nematoda</taxon>
        <taxon>Chromadorea</taxon>
        <taxon>Rhabditida</taxon>
        <taxon>Tylenchina</taxon>
        <taxon>Tylenchomorpha</taxon>
        <taxon>Aphelenchoidea</taxon>
        <taxon>Aphelenchoididae</taxon>
        <taxon>Bursaphelenchus</taxon>
    </lineage>
</organism>
<dbReference type="InterPro" id="IPR001245">
    <property type="entry name" value="Ser-Thr/Tyr_kinase_cat_dom"/>
</dbReference>
<comment type="catalytic activity">
    <reaction evidence="6 8">
        <text>L-tyrosyl-[protein] + ATP = O-phospho-L-tyrosyl-[protein] + ADP + H(+)</text>
        <dbReference type="Rhea" id="RHEA:10596"/>
        <dbReference type="Rhea" id="RHEA-COMP:10136"/>
        <dbReference type="Rhea" id="RHEA-COMP:20101"/>
        <dbReference type="ChEBI" id="CHEBI:15378"/>
        <dbReference type="ChEBI" id="CHEBI:30616"/>
        <dbReference type="ChEBI" id="CHEBI:46858"/>
        <dbReference type="ChEBI" id="CHEBI:61978"/>
        <dbReference type="ChEBI" id="CHEBI:456216"/>
        <dbReference type="EC" id="2.7.10.2"/>
    </reaction>
</comment>
<dbReference type="InterPro" id="IPR000719">
    <property type="entry name" value="Prot_kinase_dom"/>
</dbReference>
<dbReference type="InterPro" id="IPR050198">
    <property type="entry name" value="Non-receptor_tyrosine_kinases"/>
</dbReference>
<evidence type="ECO:0000313" key="12">
    <source>
        <dbReference type="EMBL" id="CAD5206768.1"/>
    </source>
</evidence>
<evidence type="ECO:0000256" key="1">
    <source>
        <dbReference type="ARBA" id="ARBA00022679"/>
    </source>
</evidence>
<dbReference type="PROSITE" id="PS50011">
    <property type="entry name" value="PROTEIN_KINASE_DOM"/>
    <property type="match status" value="1"/>
</dbReference>
<keyword evidence="5 8" id="KW-0829">Tyrosine-protein kinase</keyword>
<evidence type="ECO:0000313" key="13">
    <source>
        <dbReference type="Proteomes" id="UP000614601"/>
    </source>
</evidence>
<dbReference type="InterPro" id="IPR020635">
    <property type="entry name" value="Tyr_kinase_cat_dom"/>
</dbReference>
<feature type="domain" description="SH2" evidence="10">
    <location>
        <begin position="15"/>
        <end position="109"/>
    </location>
</feature>
<comment type="caution">
    <text evidence="12">The sequence shown here is derived from an EMBL/GenBank/DDBJ whole genome shotgun (WGS) entry which is preliminary data.</text>
</comment>
<keyword evidence="4 8" id="KW-0067">ATP-binding</keyword>
<dbReference type="EMBL" id="CAJFDH010000001">
    <property type="protein sequence ID" value="CAD5206768.1"/>
    <property type="molecule type" value="Genomic_DNA"/>
</dbReference>
<dbReference type="Gene3D" id="3.30.200.20">
    <property type="entry name" value="Phosphorylase Kinase, domain 1"/>
    <property type="match status" value="1"/>
</dbReference>
<dbReference type="OrthoDB" id="1924287at2759"/>
<feature type="compositionally biased region" description="Basic residues" evidence="9">
    <location>
        <begin position="466"/>
        <end position="476"/>
    </location>
</feature>
<dbReference type="AlphaFoldDB" id="A0A811JTW6"/>
<evidence type="ECO:0000256" key="2">
    <source>
        <dbReference type="ARBA" id="ARBA00022741"/>
    </source>
</evidence>
<gene>
    <name evidence="12" type="ORF">BOKJ2_LOCUS1452</name>
</gene>
<sequence length="532" mass="61288">MKSQEKGEKLENQVYYHGIRNREDVISELEHKGDFIVRASMDCGFPKLVLNVRGSRGPWNLLLDVVDKKYCLRVERKKDSYPSFETVVQLIEYYKSHGLPHGPRLRHGVPRPEWLLRHQSLNYDEKIDLLGSGNFCSVYRGTLTRIGVCKQVAIKVCHPSDKETNRQEIHEATQSMLYEAKIMSKYWHENVIEFMGIACDHPPIRIVLEFCPGGSLEDHVKKDTDIPHIELVLYAFEAARGMRYLHSQRCIHRDLAARNCLISAQGIIKIADFGLSKVAEEFVQQEKALKQIPLRWMAPETIKKPPLYLVNSDVCHGVAPYAEEKDFKVIAKNIKIAKMPDFPTTTPEPIQKLVKEDIWVKEPERRILFDEIAVILYNYLEQHMDQFGDVKAMAVNKIKGVKRTSIMMGDKDTLLKEDERRYSMQPRSKTRRARSTSRSISDRDRRGGAKTRTCRGFTSRSDYNRPRRNSLKKIIKNHSVEKEKDTRSTGSKEASSDAKTDPQASGRKKMSKEEDELRNEDAESPAEKKCPS</sequence>
<dbReference type="Proteomes" id="UP000614601">
    <property type="component" value="Unassembled WGS sequence"/>
</dbReference>
<dbReference type="SUPFAM" id="SSF55550">
    <property type="entry name" value="SH2 domain"/>
    <property type="match status" value="1"/>
</dbReference>
<dbReference type="SUPFAM" id="SSF56112">
    <property type="entry name" value="Protein kinase-like (PK-like)"/>
    <property type="match status" value="1"/>
</dbReference>
<keyword evidence="3 8" id="KW-0418">Kinase</keyword>
<dbReference type="SMART" id="SM00252">
    <property type="entry name" value="SH2"/>
    <property type="match status" value="1"/>
</dbReference>
<evidence type="ECO:0000259" key="10">
    <source>
        <dbReference type="PROSITE" id="PS50001"/>
    </source>
</evidence>
<accession>A0A811JTW6</accession>
<dbReference type="InterPro" id="IPR008266">
    <property type="entry name" value="Tyr_kinase_AS"/>
</dbReference>
<dbReference type="PROSITE" id="PS00109">
    <property type="entry name" value="PROTEIN_KINASE_TYR"/>
    <property type="match status" value="1"/>
</dbReference>
<keyword evidence="1 8" id="KW-0808">Transferase</keyword>
<evidence type="ECO:0000256" key="6">
    <source>
        <dbReference type="ARBA" id="ARBA00051245"/>
    </source>
</evidence>